<evidence type="ECO:0000256" key="4">
    <source>
        <dbReference type="ARBA" id="ARBA00023128"/>
    </source>
</evidence>
<proteinExistence type="inferred from homology"/>
<evidence type="ECO:0000256" key="1">
    <source>
        <dbReference type="ARBA" id="ARBA00004173"/>
    </source>
</evidence>
<dbReference type="PIRSF" id="PIRSF000126">
    <property type="entry name" value="11-beta-HSD1"/>
    <property type="match status" value="1"/>
</dbReference>
<dbReference type="PRINTS" id="PR00081">
    <property type="entry name" value="GDHRDH"/>
</dbReference>
<dbReference type="PANTHER" id="PTHR44889">
    <property type="entry name" value="INACTIVE HYDROXYSTEROID DEHYDROGENASE-LIKE PROTEIN 1"/>
    <property type="match status" value="1"/>
</dbReference>
<evidence type="ECO:0000256" key="5">
    <source>
        <dbReference type="ARBA" id="ARBA00038261"/>
    </source>
</evidence>
<dbReference type="GO" id="GO:0016491">
    <property type="term" value="F:oxidoreductase activity"/>
    <property type="evidence" value="ECO:0007669"/>
    <property type="project" value="UniProtKB-KW"/>
</dbReference>
<evidence type="ECO:0000256" key="2">
    <source>
        <dbReference type="ARBA" id="ARBA00022857"/>
    </source>
</evidence>
<dbReference type="Pfam" id="PF00106">
    <property type="entry name" value="adh_short"/>
    <property type="match status" value="1"/>
</dbReference>
<comment type="caution">
    <text evidence="7">The sequence shown here is derived from an EMBL/GenBank/DDBJ whole genome shotgun (WGS) entry which is preliminary data.</text>
</comment>
<dbReference type="PANTHER" id="PTHR44889:SF1">
    <property type="entry name" value="INACTIVE HYDROXYSTEROID DEHYDROGENASE-LIKE PROTEIN 1"/>
    <property type="match status" value="1"/>
</dbReference>
<evidence type="ECO:0000313" key="8">
    <source>
        <dbReference type="Proteomes" id="UP001497623"/>
    </source>
</evidence>
<keyword evidence="6" id="KW-0732">Signal</keyword>
<dbReference type="PRINTS" id="PR00080">
    <property type="entry name" value="SDRFAMILY"/>
</dbReference>
<comment type="similarity">
    <text evidence="5">Belongs to the short-chain dehydrogenases/reductases (SDR) family. 17-beta-HSD 3 subfamily.</text>
</comment>
<dbReference type="GO" id="GO:0005739">
    <property type="term" value="C:mitochondrion"/>
    <property type="evidence" value="ECO:0007669"/>
    <property type="project" value="UniProtKB-SubCell"/>
</dbReference>
<dbReference type="AlphaFoldDB" id="A0AAV2PU52"/>
<organism evidence="7 8">
    <name type="scientific">Meganyctiphanes norvegica</name>
    <name type="common">Northern krill</name>
    <name type="synonym">Thysanopoda norvegica</name>
    <dbReference type="NCBI Taxonomy" id="48144"/>
    <lineage>
        <taxon>Eukaryota</taxon>
        <taxon>Metazoa</taxon>
        <taxon>Ecdysozoa</taxon>
        <taxon>Arthropoda</taxon>
        <taxon>Crustacea</taxon>
        <taxon>Multicrustacea</taxon>
        <taxon>Malacostraca</taxon>
        <taxon>Eumalacostraca</taxon>
        <taxon>Eucarida</taxon>
        <taxon>Euphausiacea</taxon>
        <taxon>Euphausiidae</taxon>
        <taxon>Meganyctiphanes</taxon>
    </lineage>
</organism>
<reference evidence="7 8" key="1">
    <citation type="submission" date="2024-05" db="EMBL/GenBank/DDBJ databases">
        <authorList>
            <person name="Wallberg A."/>
        </authorList>
    </citation>
    <scope>NUCLEOTIDE SEQUENCE [LARGE SCALE GENOMIC DNA]</scope>
</reference>
<accession>A0AAV2PU52</accession>
<evidence type="ECO:0000256" key="3">
    <source>
        <dbReference type="ARBA" id="ARBA00023002"/>
    </source>
</evidence>
<feature type="non-terminal residue" evidence="7">
    <location>
        <position position="316"/>
    </location>
</feature>
<keyword evidence="3" id="KW-0560">Oxidoreductase</keyword>
<evidence type="ECO:0000256" key="6">
    <source>
        <dbReference type="SAM" id="SignalP"/>
    </source>
</evidence>
<sequence length="316" mass="34751">MSSWASTALLVLGALTLLRWMVALLQEVQRAICIHILPRLTSKRFRQTYGEWAVVTGASDGIGKGYVRELAQDGMNVILVARNKDKLDKVAHEISSEFGVETIVIVADFVRGREIYAYIEQQLQGKDIGILVNNVGVFAPDILSNFGEDDVTMEDVWKTVNINVANVPSMTKIVLPGMLHRGRGAIINIASMASIVPMPMGALYSASKAFVDFFTQALSEECRGTGVIVQGVHPGMVQTNLTEKMKATGSIPDFVFPDTRTFCGSAVASIGHTDYTTGYWTHGVQTAMIRAMPRWLAFRVMKSENTKAREMVLKMT</sequence>
<dbReference type="EMBL" id="CAXKWB010001723">
    <property type="protein sequence ID" value="CAL4065227.1"/>
    <property type="molecule type" value="Genomic_DNA"/>
</dbReference>
<dbReference type="FunFam" id="3.40.50.720:FF:000137">
    <property type="entry name" value="Hydroxysteroid (17-beta) dehydrogenase 3"/>
    <property type="match status" value="1"/>
</dbReference>
<dbReference type="InterPro" id="IPR036291">
    <property type="entry name" value="NAD(P)-bd_dom_sf"/>
</dbReference>
<dbReference type="InterPro" id="IPR052149">
    <property type="entry name" value="17-beta-HSD3-like"/>
</dbReference>
<dbReference type="SUPFAM" id="SSF51735">
    <property type="entry name" value="NAD(P)-binding Rossmann-fold domains"/>
    <property type="match status" value="1"/>
</dbReference>
<keyword evidence="4" id="KW-0496">Mitochondrion</keyword>
<name>A0AAV2PU52_MEGNR</name>
<comment type="subcellular location">
    <subcellularLocation>
        <location evidence="1">Mitochondrion</location>
    </subcellularLocation>
</comment>
<dbReference type="CDD" id="cd05356">
    <property type="entry name" value="17beta-HSD1_like_SDR_c"/>
    <property type="match status" value="1"/>
</dbReference>
<dbReference type="InterPro" id="IPR002347">
    <property type="entry name" value="SDR_fam"/>
</dbReference>
<dbReference type="InterPro" id="IPR020904">
    <property type="entry name" value="Sc_DH/Rdtase_CS"/>
</dbReference>
<gene>
    <name evidence="7" type="ORF">MNOR_LOCUS4662</name>
</gene>
<dbReference type="PROSITE" id="PS00061">
    <property type="entry name" value="ADH_SHORT"/>
    <property type="match status" value="1"/>
</dbReference>
<protein>
    <submittedName>
        <fullName evidence="7">Uncharacterized protein</fullName>
    </submittedName>
</protein>
<dbReference type="Gene3D" id="3.40.50.720">
    <property type="entry name" value="NAD(P)-binding Rossmann-like Domain"/>
    <property type="match status" value="1"/>
</dbReference>
<feature type="signal peptide" evidence="6">
    <location>
        <begin position="1"/>
        <end position="33"/>
    </location>
</feature>
<keyword evidence="8" id="KW-1185">Reference proteome</keyword>
<feature type="chain" id="PRO_5043662840" evidence="6">
    <location>
        <begin position="34"/>
        <end position="316"/>
    </location>
</feature>
<dbReference type="Proteomes" id="UP001497623">
    <property type="component" value="Unassembled WGS sequence"/>
</dbReference>
<keyword evidence="2" id="KW-0521">NADP</keyword>
<evidence type="ECO:0000313" key="7">
    <source>
        <dbReference type="EMBL" id="CAL4065227.1"/>
    </source>
</evidence>